<dbReference type="EMBL" id="CAAHDN010000018">
    <property type="protein sequence ID" value="VGM96260.1"/>
    <property type="molecule type" value="Genomic_DNA"/>
</dbReference>
<name>A0A486XD14_9PAST</name>
<accession>A0A486XD14</accession>
<organism evidence="1">
    <name type="scientific">uncultured Avibacterium sp</name>
    <dbReference type="NCBI Taxonomy" id="1936169"/>
    <lineage>
        <taxon>Bacteria</taxon>
        <taxon>Pseudomonadati</taxon>
        <taxon>Pseudomonadota</taxon>
        <taxon>Gammaproteobacteria</taxon>
        <taxon>Pasteurellales</taxon>
        <taxon>Pasteurellaceae</taxon>
        <taxon>Avibacterium</taxon>
        <taxon>environmental samples</taxon>
    </lineage>
</organism>
<evidence type="ECO:0000313" key="1">
    <source>
        <dbReference type="EMBL" id="VGM96260.1"/>
    </source>
</evidence>
<protein>
    <submittedName>
        <fullName evidence="1">Uncharacterized protein</fullName>
    </submittedName>
</protein>
<gene>
    <name evidence="1" type="ORF">NCTC4101_01675</name>
</gene>
<proteinExistence type="predicted"/>
<sequence>MGGKKKSSPVTVGYRYYWGIHSGLGRGPVDEVVELRVDDKTAYMTTPNEITQSRAIYIDKPNLFGGEGTGG</sequence>
<dbReference type="AlphaFoldDB" id="A0A486XD14"/>
<reference evidence="1" key="1">
    <citation type="submission" date="2019-03" db="EMBL/GenBank/DDBJ databases">
        <authorList>
            <consortium name="Pathogen Informatics"/>
        </authorList>
    </citation>
    <scope>NUCLEOTIDE SEQUENCE</scope>
    <source>
        <strain evidence="1">Unknown</strain>
    </source>
</reference>